<protein>
    <submittedName>
        <fullName evidence="2">Uncharacterized protein</fullName>
    </submittedName>
</protein>
<accession>A0ABU7UWW3</accession>
<dbReference type="Proteomes" id="UP001498469">
    <property type="component" value="Unassembled WGS sequence"/>
</dbReference>
<reference evidence="2 3" key="1">
    <citation type="submission" date="2023-11" db="EMBL/GenBank/DDBJ databases">
        <title>Draft genome sequence of a psychrophilic Clostridium strain from permafrost water brine.</title>
        <authorList>
            <person name="Shcherbakova V.A."/>
            <person name="Trubitsyn V.E."/>
            <person name="Zakharyuk A.G."/>
        </authorList>
    </citation>
    <scope>NUCLEOTIDE SEQUENCE [LARGE SCALE GENOMIC DNA]</scope>
    <source>
        <strain evidence="2 3">14F</strain>
    </source>
</reference>
<keyword evidence="3" id="KW-1185">Reference proteome</keyword>
<keyword evidence="1" id="KW-0732">Signal</keyword>
<sequence length="308" mass="33147">MKKVLLIILSGLLIFPTNLVGATGVSTDKSRAENLSQNIEKQTGVSDVIKSKLNKDIYTDNTSVTLPNNGNDNVKISDLENKKDSFEITLPKEAKNSTPKKSANGTSVYNNEVNSNANVALQPINDGIRNLIIINNLSASKEYTFGFNLPKGSKLITAKEYLGAEYDTKEVYVVNKDNFITSIISPPWAKDAKGSKVPTSYRVEGNKIIQVVEFTKNNVFPIVADPDWAKITACAGSITWALASGCFVAVKLIKIKKYIKLIGGVKRAATLLVSADATAESRLQQGGTALAALGAELMGISGIVKNCF</sequence>
<organism evidence="2 3">
    <name type="scientific">Clostridium frigoriphilum</name>
    <dbReference type="NCBI Taxonomy" id="443253"/>
    <lineage>
        <taxon>Bacteria</taxon>
        <taxon>Bacillati</taxon>
        <taxon>Bacillota</taxon>
        <taxon>Clostridia</taxon>
        <taxon>Eubacteriales</taxon>
        <taxon>Clostridiaceae</taxon>
        <taxon>Clostridium</taxon>
    </lineage>
</organism>
<gene>
    <name evidence="2" type="ORF">SJI18_22585</name>
</gene>
<evidence type="ECO:0000313" key="2">
    <source>
        <dbReference type="EMBL" id="MEF2115072.1"/>
    </source>
</evidence>
<feature type="signal peptide" evidence="1">
    <location>
        <begin position="1"/>
        <end position="21"/>
    </location>
</feature>
<evidence type="ECO:0000313" key="3">
    <source>
        <dbReference type="Proteomes" id="UP001498469"/>
    </source>
</evidence>
<dbReference type="RefSeq" id="WP_216255205.1">
    <property type="nucleotide sequence ID" value="NZ_JAZHFS010000038.1"/>
</dbReference>
<name>A0ABU7UWW3_9CLOT</name>
<comment type="caution">
    <text evidence="2">The sequence shown here is derived from an EMBL/GenBank/DDBJ whole genome shotgun (WGS) entry which is preliminary data.</text>
</comment>
<proteinExistence type="predicted"/>
<feature type="chain" id="PRO_5046316588" evidence="1">
    <location>
        <begin position="22"/>
        <end position="308"/>
    </location>
</feature>
<evidence type="ECO:0000256" key="1">
    <source>
        <dbReference type="SAM" id="SignalP"/>
    </source>
</evidence>
<dbReference type="EMBL" id="JAZHFS010000038">
    <property type="protein sequence ID" value="MEF2115072.1"/>
    <property type="molecule type" value="Genomic_DNA"/>
</dbReference>